<evidence type="ECO:0000259" key="2">
    <source>
        <dbReference type="Pfam" id="PF01321"/>
    </source>
</evidence>
<dbReference type="EMBL" id="JAUSUR010000002">
    <property type="protein sequence ID" value="MDQ0360886.1"/>
    <property type="molecule type" value="Genomic_DNA"/>
</dbReference>
<dbReference type="EC" id="3.4.13.9" evidence="3"/>
<dbReference type="InterPro" id="IPR036005">
    <property type="entry name" value="Creatinase/aminopeptidase-like"/>
</dbReference>
<name>A0ABU0E1X8_9FIRM</name>
<proteinExistence type="predicted"/>
<accession>A0ABU0E1X8</accession>
<evidence type="ECO:0000313" key="3">
    <source>
        <dbReference type="EMBL" id="MDQ0360886.1"/>
    </source>
</evidence>
<keyword evidence="3" id="KW-0378">Hydrolase</keyword>
<dbReference type="InterPro" id="IPR000587">
    <property type="entry name" value="Creatinase_N"/>
</dbReference>
<dbReference type="GO" id="GO:0004177">
    <property type="term" value="F:aminopeptidase activity"/>
    <property type="evidence" value="ECO:0007669"/>
    <property type="project" value="UniProtKB-KW"/>
</dbReference>
<dbReference type="GO" id="GO:0102009">
    <property type="term" value="F:proline dipeptidase activity"/>
    <property type="evidence" value="ECO:0007669"/>
    <property type="project" value="UniProtKB-EC"/>
</dbReference>
<protein>
    <submittedName>
        <fullName evidence="3">Xaa-Pro aminopeptidase/Xaa-Pro dipeptidase</fullName>
        <ecNumber evidence="3">3.4.11.9</ecNumber>
        <ecNumber evidence="3">3.4.13.9</ecNumber>
    </submittedName>
</protein>
<dbReference type="Gene3D" id="3.90.230.10">
    <property type="entry name" value="Creatinase/methionine aminopeptidase superfamily"/>
    <property type="match status" value="1"/>
</dbReference>
<dbReference type="InterPro" id="IPR050659">
    <property type="entry name" value="Peptidase_M24B"/>
</dbReference>
<keyword evidence="3" id="KW-0224">Dipeptidase</keyword>
<dbReference type="PANTHER" id="PTHR46112:SF3">
    <property type="entry name" value="AMINOPEPTIDASE YPDF"/>
    <property type="match status" value="1"/>
</dbReference>
<sequence>MKELIEELEVDALLLLSRQNKYYCASLYSGSGYVLVTKDKIVVMVDGRYYQQMKEANKHNEVVLLDANHSLPFYLQKWKKENNIKKIVFEKSTISYSEYEMLMSIQDITWVAADVDKIRQIKTKDEIATIQKAGDIASQAYQHILQFIKVGMSEKEVENELLYQMRKLGADKESFDTVIVSGERGALPHGKASDKIIEATDFVTIDFGARYKEYCSDITRTFAMTNNYNQELKRIYDIVLTAQQKAINAIQPGMKCSQIDKVARDYIEKNGYGSYFTHNLGHSIGIDCHENPRLSPQDDTVLQVGMIVTVEPGVYVEGLGGVRIEDDVLVSKNGAVVLTSAPKEFHVIGDDENGS</sequence>
<organism evidence="3 4">
    <name type="scientific">Breznakia pachnodae</name>
    <dbReference type="NCBI Taxonomy" id="265178"/>
    <lineage>
        <taxon>Bacteria</taxon>
        <taxon>Bacillati</taxon>
        <taxon>Bacillota</taxon>
        <taxon>Erysipelotrichia</taxon>
        <taxon>Erysipelotrichales</taxon>
        <taxon>Erysipelotrichaceae</taxon>
        <taxon>Breznakia</taxon>
    </lineage>
</organism>
<evidence type="ECO:0000313" key="4">
    <source>
        <dbReference type="Proteomes" id="UP001230220"/>
    </source>
</evidence>
<feature type="domain" description="Creatinase N-terminal" evidence="2">
    <location>
        <begin position="3"/>
        <end position="120"/>
    </location>
</feature>
<dbReference type="InterPro" id="IPR029149">
    <property type="entry name" value="Creatin/AminoP/Spt16_N"/>
</dbReference>
<feature type="domain" description="Peptidase M24" evidence="1">
    <location>
        <begin position="129"/>
        <end position="331"/>
    </location>
</feature>
<dbReference type="InterPro" id="IPR000994">
    <property type="entry name" value="Pept_M24"/>
</dbReference>
<dbReference type="EC" id="3.4.11.9" evidence="3"/>
<dbReference type="CDD" id="cd01092">
    <property type="entry name" value="APP-like"/>
    <property type="match status" value="1"/>
</dbReference>
<dbReference type="Pfam" id="PF01321">
    <property type="entry name" value="Creatinase_N"/>
    <property type="match status" value="1"/>
</dbReference>
<gene>
    <name evidence="3" type="ORF">J2S15_001631</name>
</gene>
<dbReference type="SUPFAM" id="SSF53092">
    <property type="entry name" value="Creatinase/prolidase N-terminal domain"/>
    <property type="match status" value="1"/>
</dbReference>
<dbReference type="Pfam" id="PF00557">
    <property type="entry name" value="Peptidase_M24"/>
    <property type="match status" value="1"/>
</dbReference>
<keyword evidence="4" id="KW-1185">Reference proteome</keyword>
<dbReference type="SUPFAM" id="SSF55920">
    <property type="entry name" value="Creatinase/aminopeptidase"/>
    <property type="match status" value="1"/>
</dbReference>
<dbReference type="Proteomes" id="UP001230220">
    <property type="component" value="Unassembled WGS sequence"/>
</dbReference>
<dbReference type="RefSeq" id="WP_307407122.1">
    <property type="nucleotide sequence ID" value="NZ_JAUSUR010000002.1"/>
</dbReference>
<comment type="caution">
    <text evidence="3">The sequence shown here is derived from an EMBL/GenBank/DDBJ whole genome shotgun (WGS) entry which is preliminary data.</text>
</comment>
<evidence type="ECO:0000259" key="1">
    <source>
        <dbReference type="Pfam" id="PF00557"/>
    </source>
</evidence>
<dbReference type="Gene3D" id="3.40.350.10">
    <property type="entry name" value="Creatinase/prolidase N-terminal domain"/>
    <property type="match status" value="1"/>
</dbReference>
<reference evidence="3 4" key="1">
    <citation type="submission" date="2023-07" db="EMBL/GenBank/DDBJ databases">
        <title>Genomic Encyclopedia of Type Strains, Phase IV (KMG-IV): sequencing the most valuable type-strain genomes for metagenomic binning, comparative biology and taxonomic classification.</title>
        <authorList>
            <person name="Goeker M."/>
        </authorList>
    </citation>
    <scope>NUCLEOTIDE SEQUENCE [LARGE SCALE GENOMIC DNA]</scope>
    <source>
        <strain evidence="3 4">DSM 16784</strain>
    </source>
</reference>
<keyword evidence="3" id="KW-0031">Aminopeptidase</keyword>
<dbReference type="PANTHER" id="PTHR46112">
    <property type="entry name" value="AMINOPEPTIDASE"/>
    <property type="match status" value="1"/>
</dbReference>
<keyword evidence="3" id="KW-0645">Protease</keyword>